<dbReference type="Pfam" id="PF00083">
    <property type="entry name" value="Sugar_tr"/>
    <property type="match status" value="1"/>
</dbReference>
<comment type="subcellular location">
    <subcellularLocation>
        <location evidence="1">Membrane</location>
        <topology evidence="1">Multi-pass membrane protein</topology>
    </subcellularLocation>
</comment>
<keyword evidence="7" id="KW-0732">Signal</keyword>
<evidence type="ECO:0000313" key="8">
    <source>
        <dbReference type="EMBL" id="KAL3827672.1"/>
    </source>
</evidence>
<dbReference type="AlphaFoldDB" id="A0ABD3SSS8"/>
<sequence>MFAGALCLTISVSFLVPHGASSSAAYYARDDHANDDADGGDGGDGYDGYDGYDDPSMLFRAVGACMFLFGLGVGGEYPVSAVSASERVMSSSSSCPSSSRSVQRGLARRRFNRCHRRRADDGHDVDAACAVGLPPTPRRRGGDGGRIGTGGECTAAAAVVVGRRRRRAHHGGREGEEDDDVGGRAEPLLAPPSSGRTIAWRTNDVADGNPPMMAATSTATATSTKADGTALVACHDDVDSCESSPPVRRGRGREVLTVFSMQGLGIFVQTAILTLILATTRKSMTNTHDDNDDDDGGGGGGLGGDGSYDVVISDDVVFDGGNLYYYYRSSLVNAWRATYAVGTAVLLYVLVSRVMYLGESAAWIEDRRRRRDEAEKEVATTVGRRTVDDVAAGPIVWPVDDDGGFVPPRRGQGEDSAVTEPVISPTMSSLTMRSEFDRLGSTNLNGCPMIPMTASIHPEEEKEDRENVRKGTCRGGAFSSFGVSFETMLLLRHYGVRLLGTSTTWLMWDISYYGNKLFQSSFIVALTGEDASLLVISVASTINSFVALMGYYSAAAIVDDPDVGRLALQQAGFVITGTLFLLCGALDDQLSSKWLVVLYFLASFFGQCGPNCTTYLIPAEVFPTNMRTICHGISAASGKLGAIIASILFHYLSVRDLFLLSGCASLAAAGLTFLTLPETTTLDLHEIDKQWAHILSGAEPRYEGNAENTL</sequence>
<feature type="transmembrane region" description="Helical" evidence="6">
    <location>
        <begin position="566"/>
        <end position="582"/>
    </location>
</feature>
<evidence type="ECO:0000256" key="3">
    <source>
        <dbReference type="ARBA" id="ARBA00022989"/>
    </source>
</evidence>
<dbReference type="SUPFAM" id="SSF103473">
    <property type="entry name" value="MFS general substrate transporter"/>
    <property type="match status" value="1"/>
</dbReference>
<evidence type="ECO:0000256" key="4">
    <source>
        <dbReference type="ARBA" id="ARBA00023136"/>
    </source>
</evidence>
<feature type="transmembrane region" description="Helical" evidence="6">
    <location>
        <begin position="533"/>
        <end position="554"/>
    </location>
</feature>
<comment type="caution">
    <text evidence="8">The sequence shown here is derived from an EMBL/GenBank/DDBJ whole genome shotgun (WGS) entry which is preliminary data.</text>
</comment>
<dbReference type="PANTHER" id="PTHR24064">
    <property type="entry name" value="SOLUTE CARRIER FAMILY 22 MEMBER"/>
    <property type="match status" value="1"/>
</dbReference>
<dbReference type="Gene3D" id="1.20.1250.20">
    <property type="entry name" value="MFS general substrate transporter like domains"/>
    <property type="match status" value="2"/>
</dbReference>
<dbReference type="InterPro" id="IPR036259">
    <property type="entry name" value="MFS_trans_sf"/>
</dbReference>
<gene>
    <name evidence="8" type="ORF">ACHAXA_000545</name>
</gene>
<feature type="region of interest" description="Disordered" evidence="5">
    <location>
        <begin position="130"/>
        <end position="149"/>
    </location>
</feature>
<feature type="transmembrane region" description="Helical" evidence="6">
    <location>
        <begin position="594"/>
        <end position="617"/>
    </location>
</feature>
<evidence type="ECO:0000313" key="9">
    <source>
        <dbReference type="Proteomes" id="UP001530377"/>
    </source>
</evidence>
<dbReference type="GO" id="GO:0016020">
    <property type="term" value="C:membrane"/>
    <property type="evidence" value="ECO:0007669"/>
    <property type="project" value="UniProtKB-SubCell"/>
</dbReference>
<dbReference type="EMBL" id="JALLPB020000001">
    <property type="protein sequence ID" value="KAL3827672.1"/>
    <property type="molecule type" value="Genomic_DNA"/>
</dbReference>
<feature type="transmembrane region" description="Helical" evidence="6">
    <location>
        <begin position="255"/>
        <end position="278"/>
    </location>
</feature>
<keyword evidence="2 6" id="KW-0812">Transmembrane</keyword>
<keyword evidence="3 6" id="KW-1133">Transmembrane helix</keyword>
<dbReference type="InterPro" id="IPR005828">
    <property type="entry name" value="MFS_sugar_transport-like"/>
</dbReference>
<feature type="chain" id="PRO_5044764131" description="Major facilitator superfamily (MFS) profile domain-containing protein" evidence="7">
    <location>
        <begin position="23"/>
        <end position="710"/>
    </location>
</feature>
<organism evidence="8 9">
    <name type="scientific">Cyclostephanos tholiformis</name>
    <dbReference type="NCBI Taxonomy" id="382380"/>
    <lineage>
        <taxon>Eukaryota</taxon>
        <taxon>Sar</taxon>
        <taxon>Stramenopiles</taxon>
        <taxon>Ochrophyta</taxon>
        <taxon>Bacillariophyta</taxon>
        <taxon>Coscinodiscophyceae</taxon>
        <taxon>Thalassiosirophycidae</taxon>
        <taxon>Stephanodiscales</taxon>
        <taxon>Stephanodiscaceae</taxon>
        <taxon>Cyclostephanos</taxon>
    </lineage>
</organism>
<feature type="signal peptide" evidence="7">
    <location>
        <begin position="1"/>
        <end position="22"/>
    </location>
</feature>
<proteinExistence type="predicted"/>
<keyword evidence="4 6" id="KW-0472">Membrane</keyword>
<feature type="region of interest" description="Disordered" evidence="5">
    <location>
        <begin position="163"/>
        <end position="196"/>
    </location>
</feature>
<evidence type="ECO:0008006" key="10">
    <source>
        <dbReference type="Google" id="ProtNLM"/>
    </source>
</evidence>
<evidence type="ECO:0000256" key="2">
    <source>
        <dbReference type="ARBA" id="ARBA00022692"/>
    </source>
</evidence>
<keyword evidence="9" id="KW-1185">Reference proteome</keyword>
<reference evidence="8 9" key="1">
    <citation type="submission" date="2024-10" db="EMBL/GenBank/DDBJ databases">
        <title>Updated reference genomes for cyclostephanoid diatoms.</title>
        <authorList>
            <person name="Roberts W.R."/>
            <person name="Alverson A.J."/>
        </authorList>
    </citation>
    <scope>NUCLEOTIDE SEQUENCE [LARGE SCALE GENOMIC DNA]</scope>
    <source>
        <strain evidence="8 9">AJA228-03</strain>
    </source>
</reference>
<evidence type="ECO:0000256" key="6">
    <source>
        <dbReference type="SAM" id="Phobius"/>
    </source>
</evidence>
<evidence type="ECO:0000256" key="1">
    <source>
        <dbReference type="ARBA" id="ARBA00004141"/>
    </source>
</evidence>
<evidence type="ECO:0000256" key="7">
    <source>
        <dbReference type="SAM" id="SignalP"/>
    </source>
</evidence>
<feature type="transmembrane region" description="Helical" evidence="6">
    <location>
        <begin position="629"/>
        <end position="651"/>
    </location>
</feature>
<evidence type="ECO:0000256" key="5">
    <source>
        <dbReference type="SAM" id="MobiDB-lite"/>
    </source>
</evidence>
<accession>A0ABD3SSS8</accession>
<feature type="transmembrane region" description="Helical" evidence="6">
    <location>
        <begin position="657"/>
        <end position="676"/>
    </location>
</feature>
<protein>
    <recommendedName>
        <fullName evidence="10">Major facilitator superfamily (MFS) profile domain-containing protein</fullName>
    </recommendedName>
</protein>
<dbReference type="Proteomes" id="UP001530377">
    <property type="component" value="Unassembled WGS sequence"/>
</dbReference>
<feature type="transmembrane region" description="Helical" evidence="6">
    <location>
        <begin position="337"/>
        <end position="358"/>
    </location>
</feature>
<name>A0ABD3SSS8_9STRA</name>
<feature type="transmembrane region" description="Helical" evidence="6">
    <location>
        <begin position="57"/>
        <end position="79"/>
    </location>
</feature>